<sequence>MVRSSKPSAETLDLTLRADDLSTTYAELQMVHVPPSGIISFPNRSEFEVTHLPGSTDVLSTSRRVSIDLTVLRQRFGDQAGHLYGIIVHSQPRPLVFKNMTLEIRRPGVAAAVRPLTLADHAALLGVWWQDRAGEWDFEYSGQVLDTLNGTYQSIYLLGRYAERFAER</sequence>
<reference evidence="1" key="1">
    <citation type="submission" date="2024-06" db="EMBL/GenBank/DDBJ databases">
        <title>Draft Genome Sequence of Deinococcus sonorensis Type Strain KR-87, a Biofilm Producing Representative of the Genus Deinococcus.</title>
        <authorList>
            <person name="Boren L.S."/>
            <person name="Grosso R.A."/>
            <person name="Hugenberg-Cox A.N."/>
            <person name="Hill J.T.E."/>
            <person name="Albert C.M."/>
            <person name="Tuohy J.M."/>
        </authorList>
    </citation>
    <scope>NUCLEOTIDE SEQUENCE</scope>
    <source>
        <strain evidence="1">KR-87</strain>
    </source>
</reference>
<accession>A0AAU7UD76</accession>
<evidence type="ECO:0000313" key="1">
    <source>
        <dbReference type="EMBL" id="XBV86727.1"/>
    </source>
</evidence>
<dbReference type="AlphaFoldDB" id="A0AAU7UD76"/>
<gene>
    <name evidence="1" type="ORF">ABOD76_10570</name>
</gene>
<protein>
    <submittedName>
        <fullName evidence="1">Uncharacterized protein</fullName>
    </submittedName>
</protein>
<dbReference type="KEGG" id="dsc:ABOD76_10570"/>
<dbReference type="RefSeq" id="WP_350244804.1">
    <property type="nucleotide sequence ID" value="NZ_CP158299.1"/>
</dbReference>
<proteinExistence type="predicted"/>
<name>A0AAU7UD76_9DEIO</name>
<organism evidence="1">
    <name type="scientific">Deinococcus sonorensis KR-87</name>
    <dbReference type="NCBI Taxonomy" id="694439"/>
    <lineage>
        <taxon>Bacteria</taxon>
        <taxon>Thermotogati</taxon>
        <taxon>Deinococcota</taxon>
        <taxon>Deinococci</taxon>
        <taxon>Deinococcales</taxon>
        <taxon>Deinococcaceae</taxon>
        <taxon>Deinococcus</taxon>
    </lineage>
</organism>
<dbReference type="EMBL" id="CP158299">
    <property type="protein sequence ID" value="XBV86727.1"/>
    <property type="molecule type" value="Genomic_DNA"/>
</dbReference>